<evidence type="ECO:0000256" key="2">
    <source>
        <dbReference type="SAM" id="SignalP"/>
    </source>
</evidence>
<dbReference type="eggNOG" id="ENOG5031DD2">
    <property type="taxonomic scope" value="Bacteria"/>
</dbReference>
<keyword evidence="2" id="KW-0732">Signal</keyword>
<evidence type="ECO:0000313" key="4">
    <source>
        <dbReference type="Proteomes" id="UP000004728"/>
    </source>
</evidence>
<accession>F1Z4C3</accession>
<name>F1Z4C3_9SPHN</name>
<sequence length="288" mass="29803">MAIALVLAGASSLVPVLVPCAFAQHDRGEGPPPGSGRPQGALTPAGNPSALVAAESALGRLSRAKGEAAALEAMAEESAELFTPTRTLARGWFRQHGAPVGMGAHQTRMVWMACDGTVGVTSGIWNGAGDAPAPSVLPDAQGPGGWFTTVWKRGKKGDYRWTMAMAEPLAVMPPTPDWITGKVADCPARHRRDEDLEDGPPGKRGGKRPEPQRPVGPPPLPAPVPLAAAAAGSDSKDGRSDDGSLVWRTTVMPDGSRSLAVWLYQDGAMNRVLARDIPAPALAPGKGG</sequence>
<feature type="compositionally biased region" description="Pro residues" evidence="1">
    <location>
        <begin position="212"/>
        <end position="224"/>
    </location>
</feature>
<evidence type="ECO:0000313" key="3">
    <source>
        <dbReference type="EMBL" id="EGD60533.1"/>
    </source>
</evidence>
<comment type="caution">
    <text evidence="3">The sequence shown here is derived from an EMBL/GenBank/DDBJ whole genome shotgun (WGS) entry which is preliminary data.</text>
</comment>
<dbReference type="AlphaFoldDB" id="F1Z4C3"/>
<keyword evidence="4" id="KW-1185">Reference proteome</keyword>
<feature type="signal peptide" evidence="2">
    <location>
        <begin position="1"/>
        <end position="23"/>
    </location>
</feature>
<dbReference type="OrthoDB" id="7201546at2"/>
<proteinExistence type="predicted"/>
<dbReference type="STRING" id="983920.Y88_2823"/>
<reference evidence="3 4" key="1">
    <citation type="journal article" date="2012" name="J. Bacteriol.">
        <title>Draft Genome Sequence of Novosphingobium nitrogenifigens Y88T.</title>
        <authorList>
            <person name="Strabala T.J."/>
            <person name="Macdonald L."/>
            <person name="Liu V."/>
            <person name="Smit A.M."/>
        </authorList>
    </citation>
    <scope>NUCLEOTIDE SEQUENCE [LARGE SCALE GENOMIC DNA]</scope>
    <source>
        <strain evidence="3 4">DSM 19370</strain>
    </source>
</reference>
<organism evidence="3 4">
    <name type="scientific">Novosphingobium nitrogenifigens DSM 19370</name>
    <dbReference type="NCBI Taxonomy" id="983920"/>
    <lineage>
        <taxon>Bacteria</taxon>
        <taxon>Pseudomonadati</taxon>
        <taxon>Pseudomonadota</taxon>
        <taxon>Alphaproteobacteria</taxon>
        <taxon>Sphingomonadales</taxon>
        <taxon>Sphingomonadaceae</taxon>
        <taxon>Novosphingobium</taxon>
    </lineage>
</organism>
<dbReference type="InParanoid" id="F1Z4C3"/>
<protein>
    <submittedName>
        <fullName evidence="3">Uncharacterized protein</fullName>
    </submittedName>
</protein>
<feature type="chain" id="PRO_5003272615" evidence="2">
    <location>
        <begin position="24"/>
        <end position="288"/>
    </location>
</feature>
<dbReference type="RefSeq" id="WP_008068385.1">
    <property type="nucleotide sequence ID" value="NZ_AQWK01000009.1"/>
</dbReference>
<dbReference type="HOGENOM" id="CLU_1155495_0_0_5"/>
<dbReference type="Proteomes" id="UP000004728">
    <property type="component" value="Unassembled WGS sequence"/>
</dbReference>
<feature type="region of interest" description="Disordered" evidence="1">
    <location>
        <begin position="190"/>
        <end position="250"/>
    </location>
</feature>
<gene>
    <name evidence="3" type="ORF">Y88_2823</name>
</gene>
<evidence type="ECO:0000256" key="1">
    <source>
        <dbReference type="SAM" id="MobiDB-lite"/>
    </source>
</evidence>
<feature type="region of interest" description="Disordered" evidence="1">
    <location>
        <begin position="25"/>
        <end position="47"/>
    </location>
</feature>
<dbReference type="EMBL" id="AEWJ01000018">
    <property type="protein sequence ID" value="EGD60533.1"/>
    <property type="molecule type" value="Genomic_DNA"/>
</dbReference>